<evidence type="ECO:0000313" key="3">
    <source>
        <dbReference type="Proteomes" id="UP000199287"/>
    </source>
</evidence>
<protein>
    <recommendedName>
        <fullName evidence="4">SdpI/YhfL protein family protein</fullName>
    </recommendedName>
</protein>
<evidence type="ECO:0000256" key="1">
    <source>
        <dbReference type="SAM" id="Phobius"/>
    </source>
</evidence>
<feature type="transmembrane region" description="Helical" evidence="1">
    <location>
        <begin position="6"/>
        <end position="26"/>
    </location>
</feature>
<proteinExistence type="predicted"/>
<keyword evidence="1" id="KW-0472">Membrane</keyword>
<keyword evidence="1" id="KW-0812">Transmembrane</keyword>
<dbReference type="Proteomes" id="UP000199287">
    <property type="component" value="Unassembled WGS sequence"/>
</dbReference>
<dbReference type="OrthoDB" id="9808116at2"/>
<evidence type="ECO:0008006" key="4">
    <source>
        <dbReference type="Google" id="ProtNLM"/>
    </source>
</evidence>
<dbReference type="RefSeq" id="WP_093373976.1">
    <property type="nucleotide sequence ID" value="NZ_FOQA01000020.1"/>
</dbReference>
<keyword evidence="3" id="KW-1185">Reference proteome</keyword>
<evidence type="ECO:0000313" key="2">
    <source>
        <dbReference type="EMBL" id="SFI42091.1"/>
    </source>
</evidence>
<feature type="transmembrane region" description="Helical" evidence="1">
    <location>
        <begin position="56"/>
        <end position="76"/>
    </location>
</feature>
<reference evidence="3" key="1">
    <citation type="submission" date="2016-10" db="EMBL/GenBank/DDBJ databases">
        <authorList>
            <person name="Varghese N."/>
            <person name="Submissions S."/>
        </authorList>
    </citation>
    <scope>NUCLEOTIDE SEQUENCE [LARGE SCALE GENOMIC DNA]</scope>
    <source>
        <strain evidence="3">Z-7934</strain>
    </source>
</reference>
<accession>A0A1I3I2D4</accession>
<gene>
    <name evidence="2" type="ORF">SAMN05192551_12010</name>
</gene>
<feature type="transmembrane region" description="Helical" evidence="1">
    <location>
        <begin position="82"/>
        <end position="100"/>
    </location>
</feature>
<dbReference type="AlphaFoldDB" id="A0A1I3I2D4"/>
<dbReference type="EMBL" id="FOQA01000020">
    <property type="protein sequence ID" value="SFI42091.1"/>
    <property type="molecule type" value="Genomic_DNA"/>
</dbReference>
<sequence length="109" mass="12253">MGEVIAFIVPLMVCATVFIGIGIYSIKRKTPMHFWSGTIVRPEEISDVKSYNKENGIMWIVYGSTYILSAIVSLFWRSSIGTIIVGLSASVGIIVLILVYQRIYKKYKV</sequence>
<organism evidence="2 3">
    <name type="scientific">Tindallia magadiensis</name>
    <dbReference type="NCBI Taxonomy" id="69895"/>
    <lineage>
        <taxon>Bacteria</taxon>
        <taxon>Bacillati</taxon>
        <taxon>Bacillota</taxon>
        <taxon>Clostridia</taxon>
        <taxon>Peptostreptococcales</taxon>
        <taxon>Tindalliaceae</taxon>
        <taxon>Tindallia</taxon>
    </lineage>
</organism>
<keyword evidence="1" id="KW-1133">Transmembrane helix</keyword>
<name>A0A1I3I2D4_9FIRM</name>